<evidence type="ECO:0000313" key="4">
    <source>
        <dbReference type="EMBL" id="MDF8333136.1"/>
    </source>
</evidence>
<comment type="caution">
    <text evidence="4">The sequence shown here is derived from an EMBL/GenBank/DDBJ whole genome shotgun (WGS) entry which is preliminary data.</text>
</comment>
<feature type="region of interest" description="Disordered" evidence="2">
    <location>
        <begin position="502"/>
        <end position="532"/>
    </location>
</feature>
<dbReference type="EMBL" id="JAROCY010000006">
    <property type="protein sequence ID" value="MDF8333136.1"/>
    <property type="molecule type" value="Genomic_DNA"/>
</dbReference>
<dbReference type="Proteomes" id="UP001222770">
    <property type="component" value="Unassembled WGS sequence"/>
</dbReference>
<keyword evidence="3" id="KW-0812">Transmembrane</keyword>
<gene>
    <name evidence="4" type="ORF">POM99_07995</name>
</gene>
<sequence length="552" mass="58344">MKPKKRKPAQPITAHPLFPALVALWFGALFGLGSFAVPASVLERIVAMTGLPALVPAAAPPLGATAHALVAIMLTVVGLGLGALIGLRLRPASPHASPRRRSVVPDAPAESTGRAAWRDVEVPVCQPLILSEDIAAEPIAPAPAEDAPYDDVYSADPVAEAEQAEPTDYAEFVAVDEGEAAFEAELEAQPFDQPETAADAMADDADEIEQAEVETVAAAPARPTMAPIFAMPEPVVPGAPRSPVAEAPLGTLGLVQLIERLALAIAERRALQEQAQELAQAQAMAQPQDEAFAPAIETRPAPEMVVPPVAEPVDDAEPETAADLAPFSQPARALFRSPLFDQARSGPLAMRLGASPAPDVTVRGEEDEPTTPASDRAEGIQPLPYSPLVQKPIQRIVSLRSQEADIAPVTQDDEDEEEVIVPRFLGRTPLQPVAIPQSDDAEPEPPVPEERYPSLVDMPAPLPRQEFVRVDLPLDALAADAPETDGVAEDDMTEVEPVVVFPGQGPFARPQATGEAPRQIFTPPAAPQVDPEEADRALRAALATLQRMTAKG</sequence>
<dbReference type="RefSeq" id="WP_277276523.1">
    <property type="nucleotide sequence ID" value="NZ_JAROCY010000006.1"/>
</dbReference>
<reference evidence="4 5" key="1">
    <citation type="submission" date="2023-03" db="EMBL/GenBank/DDBJ databases">
        <title>Novosphingobium cyanobacteriorum sp. nov., isolated from a eutrophic reservoir during the Microcystis bloom period.</title>
        <authorList>
            <person name="Kang M."/>
            <person name="Le V."/>
            <person name="Ko S.-R."/>
            <person name="Lee S.-A."/>
            <person name="Ahn C.-Y."/>
        </authorList>
    </citation>
    <scope>NUCLEOTIDE SEQUENCE [LARGE SCALE GENOMIC DNA]</scope>
    <source>
        <strain evidence="4 5">HBC54</strain>
    </source>
</reference>
<accession>A0ABT6CH79</accession>
<evidence type="ECO:0000256" key="3">
    <source>
        <dbReference type="SAM" id="Phobius"/>
    </source>
</evidence>
<feature type="region of interest" description="Disordered" evidence="2">
    <location>
        <begin position="93"/>
        <end position="112"/>
    </location>
</feature>
<feature type="transmembrane region" description="Helical" evidence="3">
    <location>
        <begin position="62"/>
        <end position="87"/>
    </location>
</feature>
<keyword evidence="5" id="KW-1185">Reference proteome</keyword>
<keyword evidence="3" id="KW-1133">Transmembrane helix</keyword>
<proteinExistence type="predicted"/>
<protein>
    <submittedName>
        <fullName evidence="4">Uncharacterized protein</fullName>
    </submittedName>
</protein>
<feature type="region of interest" description="Disordered" evidence="2">
    <location>
        <begin position="430"/>
        <end position="458"/>
    </location>
</feature>
<organism evidence="4 5">
    <name type="scientific">Novosphingobium cyanobacteriorum</name>
    <dbReference type="NCBI Taxonomy" id="3024215"/>
    <lineage>
        <taxon>Bacteria</taxon>
        <taxon>Pseudomonadati</taxon>
        <taxon>Pseudomonadota</taxon>
        <taxon>Alphaproteobacteria</taxon>
        <taxon>Sphingomonadales</taxon>
        <taxon>Sphingomonadaceae</taxon>
        <taxon>Novosphingobium</taxon>
    </lineage>
</organism>
<evidence type="ECO:0000256" key="1">
    <source>
        <dbReference type="SAM" id="Coils"/>
    </source>
</evidence>
<evidence type="ECO:0000313" key="5">
    <source>
        <dbReference type="Proteomes" id="UP001222770"/>
    </source>
</evidence>
<feature type="region of interest" description="Disordered" evidence="2">
    <location>
        <begin position="347"/>
        <end position="384"/>
    </location>
</feature>
<evidence type="ECO:0000256" key="2">
    <source>
        <dbReference type="SAM" id="MobiDB-lite"/>
    </source>
</evidence>
<feature type="transmembrane region" description="Helical" evidence="3">
    <location>
        <begin position="21"/>
        <end position="42"/>
    </location>
</feature>
<keyword evidence="3" id="KW-0472">Membrane</keyword>
<name>A0ABT6CH79_9SPHN</name>
<keyword evidence="1" id="KW-0175">Coiled coil</keyword>
<feature type="coiled-coil region" evidence="1">
    <location>
        <begin position="254"/>
        <end position="281"/>
    </location>
</feature>